<dbReference type="SUPFAM" id="SSF47413">
    <property type="entry name" value="lambda repressor-like DNA-binding domains"/>
    <property type="match status" value="1"/>
</dbReference>
<dbReference type="Gene3D" id="3.30.160.250">
    <property type="match status" value="1"/>
</dbReference>
<dbReference type="Gene3D" id="1.10.260.40">
    <property type="entry name" value="lambda repressor-like DNA-binding domains"/>
    <property type="match status" value="1"/>
</dbReference>
<comment type="caution">
    <text evidence="2">The sequence shown here is derived from an EMBL/GenBank/DDBJ whole genome shotgun (WGS) entry which is preliminary data.</text>
</comment>
<dbReference type="Proteomes" id="UP000011705">
    <property type="component" value="Chromosome"/>
</dbReference>
<dbReference type="CDD" id="cd00093">
    <property type="entry name" value="HTH_XRE"/>
    <property type="match status" value="1"/>
</dbReference>
<dbReference type="HOGENOM" id="CLU_1834295_0_0_12"/>
<dbReference type="RefSeq" id="WP_002685688.1">
    <property type="nucleotide sequence ID" value="NZ_CM001795.1"/>
</dbReference>
<name>A0A0E2E1H0_TREDN</name>
<dbReference type="AlphaFoldDB" id="A0A0E2E1H0"/>
<dbReference type="PATRIC" id="fig|999432.5.peg.2343"/>
<dbReference type="PANTHER" id="PTHR34504:SF2">
    <property type="entry name" value="UPF0150 PROTEIN SSL0259"/>
    <property type="match status" value="1"/>
</dbReference>
<dbReference type="InterPro" id="IPR001387">
    <property type="entry name" value="Cro/C1-type_HTH"/>
</dbReference>
<dbReference type="PROSITE" id="PS50943">
    <property type="entry name" value="HTH_CROC1"/>
    <property type="match status" value="1"/>
</dbReference>
<dbReference type="InterPro" id="IPR035069">
    <property type="entry name" value="TTHA1013/TTHA0281-like"/>
</dbReference>
<protein>
    <recommendedName>
        <fullName evidence="1">HTH cro/C1-type domain-containing protein</fullName>
    </recommendedName>
</protein>
<dbReference type="GO" id="GO:0003677">
    <property type="term" value="F:DNA binding"/>
    <property type="evidence" value="ECO:0007669"/>
    <property type="project" value="InterPro"/>
</dbReference>
<organism evidence="2">
    <name type="scientific">Treponema denticola H-22</name>
    <dbReference type="NCBI Taxonomy" id="999432"/>
    <lineage>
        <taxon>Bacteria</taxon>
        <taxon>Pseudomonadati</taxon>
        <taxon>Spirochaetota</taxon>
        <taxon>Spirochaetia</taxon>
        <taxon>Spirochaetales</taxon>
        <taxon>Treponemataceae</taxon>
        <taxon>Treponema</taxon>
    </lineage>
</organism>
<reference evidence="2" key="1">
    <citation type="submission" date="2012-01" db="EMBL/GenBank/DDBJ databases">
        <title>The Genome Sequence of Treponema denticola H-22.</title>
        <authorList>
            <consortium name="The Broad Institute Genome Sequencing Platform"/>
            <person name="Earl A."/>
            <person name="Ward D."/>
            <person name="Feldgarden M."/>
            <person name="Gevers D."/>
            <person name="Blanton J.M."/>
            <person name="Fenno C.J."/>
            <person name="Baranova O.V."/>
            <person name="Mathney J."/>
            <person name="Dewhirst F.E."/>
            <person name="Izard J."/>
            <person name="Young S.K."/>
            <person name="Zeng Q."/>
            <person name="Gargeya S."/>
            <person name="Fitzgerald M."/>
            <person name="Haas B."/>
            <person name="Abouelleil A."/>
            <person name="Alvarado L."/>
            <person name="Arachchi H.M."/>
            <person name="Berlin A."/>
            <person name="Chapman S.B."/>
            <person name="Gearin G."/>
            <person name="Goldberg J."/>
            <person name="Griggs A."/>
            <person name="Gujja S."/>
            <person name="Hansen M."/>
            <person name="Heiman D."/>
            <person name="Howarth C."/>
            <person name="Larimer J."/>
            <person name="Lui A."/>
            <person name="MacDonald P.J.P."/>
            <person name="McCowen C."/>
            <person name="Montmayeur A."/>
            <person name="Murphy C."/>
            <person name="Neiman D."/>
            <person name="Pearson M."/>
            <person name="Priest M."/>
            <person name="Roberts A."/>
            <person name="Saif S."/>
            <person name="Shea T."/>
            <person name="Sisk P."/>
            <person name="Stolte C."/>
            <person name="Sykes S."/>
            <person name="Wortman J."/>
            <person name="Nusbaum C."/>
            <person name="Birren B."/>
        </authorList>
    </citation>
    <scope>NUCLEOTIDE SEQUENCE [LARGE SCALE GENOMIC DNA]</scope>
    <source>
        <strain evidence="2">H-22</strain>
    </source>
</reference>
<evidence type="ECO:0000313" key="2">
    <source>
        <dbReference type="EMBL" id="EMB30570.1"/>
    </source>
</evidence>
<feature type="domain" description="HTH cro/C1-type" evidence="1">
    <location>
        <begin position="84"/>
        <end position="139"/>
    </location>
</feature>
<dbReference type="PANTHER" id="PTHR34504">
    <property type="entry name" value="ANTITOXIN HICB"/>
    <property type="match status" value="1"/>
</dbReference>
<dbReference type="InterPro" id="IPR051404">
    <property type="entry name" value="TA_system_antitoxin"/>
</dbReference>
<proteinExistence type="predicted"/>
<dbReference type="InterPro" id="IPR010982">
    <property type="entry name" value="Lambda_DNA-bd_dom_sf"/>
</dbReference>
<dbReference type="SUPFAM" id="SSF143100">
    <property type="entry name" value="TTHA1013/TTHA0281-like"/>
    <property type="match status" value="1"/>
</dbReference>
<dbReference type="EMBL" id="AGDV01000021">
    <property type="protein sequence ID" value="EMB30570.1"/>
    <property type="molecule type" value="Genomic_DNA"/>
</dbReference>
<gene>
    <name evidence="2" type="ORF">HMPREF9726_02255</name>
</gene>
<evidence type="ECO:0000259" key="1">
    <source>
        <dbReference type="PROSITE" id="PS50943"/>
    </source>
</evidence>
<sequence length="140" mass="16069">MKYHFLVHKEENGFWAECIELSGCLTQAETAEELKSACFEALNLYLEEPQSSHIVFPLPQDITTCSKKILEIPVEPEIALAVLLRHNRSILNLTQKQASEKLGMKNVYSYQRLEKKSNPSLQMIKKITSIFPAIKLEMLF</sequence>
<accession>A0A0E2E1H0</accession>